<dbReference type="PANTHER" id="PTHR10612:SF34">
    <property type="entry name" value="APOLIPOPROTEIN D"/>
    <property type="match status" value="1"/>
</dbReference>
<name>A0A679FIG2_PAPPL</name>
<dbReference type="GO" id="GO:0005737">
    <property type="term" value="C:cytoplasm"/>
    <property type="evidence" value="ECO:0007669"/>
    <property type="project" value="TreeGrafter"/>
</dbReference>
<evidence type="ECO:0000256" key="4">
    <source>
        <dbReference type="SAM" id="SignalP"/>
    </source>
</evidence>
<dbReference type="InterPro" id="IPR000566">
    <property type="entry name" value="Lipocln_cytosolic_FA-bd_dom"/>
</dbReference>
<dbReference type="PRINTS" id="PR01273">
    <property type="entry name" value="INVTBRTCOLOR"/>
</dbReference>
<dbReference type="PANTHER" id="PTHR10612">
    <property type="entry name" value="APOLIPOPROTEIN D"/>
    <property type="match status" value="1"/>
</dbReference>
<evidence type="ECO:0000313" key="6">
    <source>
        <dbReference type="EMBL" id="BBV14731.1"/>
    </source>
</evidence>
<evidence type="ECO:0000259" key="5">
    <source>
        <dbReference type="Pfam" id="PF00061"/>
    </source>
</evidence>
<dbReference type="InterPro" id="IPR022271">
    <property type="entry name" value="Lipocalin_ApoD"/>
</dbReference>
<dbReference type="EMBL" id="LC519873">
    <property type="protein sequence ID" value="BBV14731.1"/>
    <property type="molecule type" value="mRNA"/>
</dbReference>
<dbReference type="SUPFAM" id="SSF50814">
    <property type="entry name" value="Lipocalins"/>
    <property type="match status" value="1"/>
</dbReference>
<dbReference type="InterPro" id="IPR003057">
    <property type="entry name" value="Invtbrt_color"/>
</dbReference>
<dbReference type="AlphaFoldDB" id="A0A679FIG2"/>
<dbReference type="InterPro" id="IPR012674">
    <property type="entry name" value="Calycin"/>
</dbReference>
<keyword evidence="2" id="KW-1015">Disulfide bond</keyword>
<gene>
    <name evidence="6" type="primary">PpBBP3</name>
</gene>
<protein>
    <submittedName>
        <fullName evidence="6">Bilin-binding protein</fullName>
    </submittedName>
</protein>
<reference evidence="6" key="1">
    <citation type="submission" date="2020-01" db="EMBL/GenBank/DDBJ databases">
        <title>Molecular mechanisms underlying pupal protective color switch in Papilio polytes butterflies.</title>
        <authorList>
            <person name="Yoda S."/>
            <person name="Otaguro E."/>
            <person name="Nobuta M."/>
            <person name="Fujiwara H."/>
        </authorList>
    </citation>
    <scope>NUCLEOTIDE SEQUENCE</scope>
</reference>
<evidence type="ECO:0000256" key="3">
    <source>
        <dbReference type="PIRNR" id="PIRNR036893"/>
    </source>
</evidence>
<dbReference type="GO" id="GO:0006629">
    <property type="term" value="P:lipid metabolic process"/>
    <property type="evidence" value="ECO:0007669"/>
    <property type="project" value="TreeGrafter"/>
</dbReference>
<dbReference type="PIRSF" id="PIRSF036893">
    <property type="entry name" value="Lipocalin_ApoD"/>
    <property type="match status" value="1"/>
</dbReference>
<dbReference type="GO" id="GO:0031409">
    <property type="term" value="F:pigment binding"/>
    <property type="evidence" value="ECO:0007669"/>
    <property type="project" value="InterPro"/>
</dbReference>
<evidence type="ECO:0000256" key="2">
    <source>
        <dbReference type="ARBA" id="ARBA00023157"/>
    </source>
</evidence>
<dbReference type="KEGG" id="ppot:106101134"/>
<sequence>MFRFLVISFLAFASAEVIVDGPCPEVKALESFKFPEFQGTWYEIAKFPNVGEDGNKGKCSTAEYTVNGDKGTVRNSQVVNGVKSYVDGELTLVGPGRVMITYKFEGFTKNSVLTVVDTDYNNYAIGYSCKFLEKDNKHQVFSWILSRNKSLGDSQAKVNAFLDNFPAIDKSNYVYNDFSENTCKFTSSRAITSIRRKN</sequence>
<feature type="chain" id="PRO_5025624267" evidence="4">
    <location>
        <begin position="16"/>
        <end position="198"/>
    </location>
</feature>
<proteinExistence type="evidence at transcript level"/>
<keyword evidence="4" id="KW-0732">Signal</keyword>
<evidence type="ECO:0000256" key="1">
    <source>
        <dbReference type="ARBA" id="ARBA00006889"/>
    </source>
</evidence>
<accession>A0A679FIG2</accession>
<comment type="similarity">
    <text evidence="1 3">Belongs to the calycin superfamily. Lipocalin family.</text>
</comment>
<dbReference type="OrthoDB" id="565904at2759"/>
<organism evidence="6">
    <name type="scientific">Papilio polytes</name>
    <name type="common">Common mormon</name>
    <name type="synonym">Swallowtail butterfly</name>
    <dbReference type="NCBI Taxonomy" id="76194"/>
    <lineage>
        <taxon>Eukaryota</taxon>
        <taxon>Metazoa</taxon>
        <taxon>Ecdysozoa</taxon>
        <taxon>Arthropoda</taxon>
        <taxon>Hexapoda</taxon>
        <taxon>Insecta</taxon>
        <taxon>Pterygota</taxon>
        <taxon>Neoptera</taxon>
        <taxon>Endopterygota</taxon>
        <taxon>Lepidoptera</taxon>
        <taxon>Glossata</taxon>
        <taxon>Ditrysia</taxon>
        <taxon>Papilionoidea</taxon>
        <taxon>Papilionidae</taxon>
        <taxon>Papilioninae</taxon>
        <taxon>Papilio</taxon>
    </lineage>
</organism>
<dbReference type="Gene3D" id="2.40.128.20">
    <property type="match status" value="1"/>
</dbReference>
<dbReference type="GO" id="GO:0000302">
    <property type="term" value="P:response to reactive oxygen species"/>
    <property type="evidence" value="ECO:0007669"/>
    <property type="project" value="TreeGrafter"/>
</dbReference>
<feature type="signal peptide" evidence="4">
    <location>
        <begin position="1"/>
        <end position="15"/>
    </location>
</feature>
<feature type="domain" description="Lipocalin/cytosolic fatty-acid binding" evidence="5">
    <location>
        <begin position="38"/>
        <end position="178"/>
    </location>
</feature>
<dbReference type="Pfam" id="PF00061">
    <property type="entry name" value="Lipocalin"/>
    <property type="match status" value="1"/>
</dbReference>